<dbReference type="SUPFAM" id="SSF51197">
    <property type="entry name" value="Clavaminate synthase-like"/>
    <property type="match status" value="1"/>
</dbReference>
<evidence type="ECO:0000313" key="9">
    <source>
        <dbReference type="Proteomes" id="UP001497453"/>
    </source>
</evidence>
<protein>
    <recommendedName>
        <fullName evidence="10">Clavaminate synthase-like protein</fullName>
    </recommendedName>
</protein>
<keyword evidence="9" id="KW-1185">Reference proteome</keyword>
<dbReference type="InterPro" id="IPR027443">
    <property type="entry name" value="IPNS-like_sf"/>
</dbReference>
<dbReference type="InterPro" id="IPR026992">
    <property type="entry name" value="DIOX_N"/>
</dbReference>
<dbReference type="Gene3D" id="2.60.120.330">
    <property type="entry name" value="B-lactam Antibiotic, Isopenicillin N Synthase, Chain"/>
    <property type="match status" value="1"/>
</dbReference>
<dbReference type="PRINTS" id="PR00682">
    <property type="entry name" value="IPNSYNTHASE"/>
</dbReference>
<proteinExistence type="inferred from homology"/>
<evidence type="ECO:0000256" key="1">
    <source>
        <dbReference type="ARBA" id="ARBA00008056"/>
    </source>
</evidence>
<feature type="region of interest" description="Disordered" evidence="5">
    <location>
        <begin position="1"/>
        <end position="21"/>
    </location>
</feature>
<evidence type="ECO:0000313" key="8">
    <source>
        <dbReference type="EMBL" id="CAL1710344.1"/>
    </source>
</evidence>
<name>A0ABP1DSX4_9APHY</name>
<dbReference type="PANTHER" id="PTHR10209:SF867">
    <property type="entry name" value="2-OXOGLUTARATE (2OG) AND FE(II)-DEPENDENT OXYGENASE SUPERFAMILY PROTEIN"/>
    <property type="match status" value="1"/>
</dbReference>
<dbReference type="Pfam" id="PF14226">
    <property type="entry name" value="DIOX_N"/>
    <property type="match status" value="1"/>
</dbReference>
<keyword evidence="4" id="KW-0408">Iron</keyword>
<evidence type="ECO:0000256" key="4">
    <source>
        <dbReference type="ARBA" id="ARBA00023004"/>
    </source>
</evidence>
<dbReference type="Pfam" id="PF03171">
    <property type="entry name" value="2OG-FeII_Oxy"/>
    <property type="match status" value="1"/>
</dbReference>
<dbReference type="InterPro" id="IPR044861">
    <property type="entry name" value="IPNS-like_FE2OG_OXY"/>
</dbReference>
<keyword evidence="3" id="KW-0560">Oxidoreductase</keyword>
<evidence type="ECO:0000256" key="2">
    <source>
        <dbReference type="ARBA" id="ARBA00022723"/>
    </source>
</evidence>
<gene>
    <name evidence="8" type="ORF">GFSPODELE1_LOCUS7777</name>
</gene>
<feature type="domain" description="Non-haem dioxygenase N-terminal" evidence="7">
    <location>
        <begin position="32"/>
        <end position="133"/>
    </location>
</feature>
<evidence type="ECO:0000259" key="6">
    <source>
        <dbReference type="Pfam" id="PF03171"/>
    </source>
</evidence>
<comment type="similarity">
    <text evidence="1">Belongs to the iron/ascorbate-dependent oxidoreductase family.</text>
</comment>
<feature type="domain" description="Isopenicillin N synthase-like Fe(2+) 2OG dioxygenase" evidence="6">
    <location>
        <begin position="194"/>
        <end position="293"/>
    </location>
</feature>
<evidence type="ECO:0000256" key="3">
    <source>
        <dbReference type="ARBA" id="ARBA00023002"/>
    </source>
</evidence>
<accession>A0ABP1DSX4</accession>
<evidence type="ECO:0000256" key="5">
    <source>
        <dbReference type="SAM" id="MobiDB-lite"/>
    </source>
</evidence>
<sequence>MSSTTSAPIPDVPRHVPAPPTKEELEYADLAIIDLSKAATPEGRAQLATQVRDAMRDIGFLVVINHGYTQEQRDRIFDIADYTFTHVSDEEKRKYEGKPMTTGSYQGYKLPQYWHIDNGVQDRIEQYNTNRIVSLAEHPEPIRPLLPEIREFGKYNHFNILHPILRLLALGLELPEDTFVNLFNYENPGESSLRFIKYFPRSEEDEVKTKNVWLKGHTDLGGITLLWSQPVSALQILSPDGKWRWAKHIDNALIINAGDAIEFLSGGYYRATIHRVVQPPPDQRGSTRLGVFYFSMPDDSVKLTPLTESPVLQREGVKRQFTDENAPFMEQWRKGRIAAYGKTQLKKGEGNVEEEYINGVLVKHYN</sequence>
<dbReference type="PANTHER" id="PTHR10209">
    <property type="entry name" value="OXIDOREDUCTASE, 2OG-FE II OXYGENASE FAMILY PROTEIN"/>
    <property type="match status" value="1"/>
</dbReference>
<keyword evidence="2" id="KW-0479">Metal-binding</keyword>
<evidence type="ECO:0000259" key="7">
    <source>
        <dbReference type="Pfam" id="PF14226"/>
    </source>
</evidence>
<dbReference type="Proteomes" id="UP001497453">
    <property type="component" value="Chromosome 5"/>
</dbReference>
<dbReference type="EMBL" id="OZ037948">
    <property type="protein sequence ID" value="CAL1710344.1"/>
    <property type="molecule type" value="Genomic_DNA"/>
</dbReference>
<organism evidence="8 9">
    <name type="scientific">Somion occarium</name>
    <dbReference type="NCBI Taxonomy" id="3059160"/>
    <lineage>
        <taxon>Eukaryota</taxon>
        <taxon>Fungi</taxon>
        <taxon>Dikarya</taxon>
        <taxon>Basidiomycota</taxon>
        <taxon>Agaricomycotina</taxon>
        <taxon>Agaricomycetes</taxon>
        <taxon>Polyporales</taxon>
        <taxon>Cerrenaceae</taxon>
        <taxon>Somion</taxon>
    </lineage>
</organism>
<reference evidence="9" key="1">
    <citation type="submission" date="2024-04" db="EMBL/GenBank/DDBJ databases">
        <authorList>
            <person name="Shaw F."/>
            <person name="Minotto A."/>
        </authorList>
    </citation>
    <scope>NUCLEOTIDE SEQUENCE [LARGE SCALE GENOMIC DNA]</scope>
</reference>
<evidence type="ECO:0008006" key="10">
    <source>
        <dbReference type="Google" id="ProtNLM"/>
    </source>
</evidence>